<dbReference type="SUPFAM" id="SSF54427">
    <property type="entry name" value="NTF2-like"/>
    <property type="match status" value="2"/>
</dbReference>
<dbReference type="InterPro" id="IPR032710">
    <property type="entry name" value="NTF2-like_dom_sf"/>
</dbReference>
<evidence type="ECO:0000313" key="2">
    <source>
        <dbReference type="EMBL" id="KAF3805182.1"/>
    </source>
</evidence>
<name>A0A8H4CK79_COLGL</name>
<gene>
    <name evidence="2" type="ORF">GCG54_00010458</name>
</gene>
<sequence>MLSTFLLTAIAGLSVASPTIVHRQSGAVYPDVADTRYATTEAVNIVQEYFTAKSLHDAQRWIGYFDTTEGVYVDATLGTFFSQPDLLATFEPVVAGWTADAKSYPLRIVGDANSAVVIFVDTPAVFGAEMRLIAAFDFRDGKVLRQVDYWDSRLNPVSAYRVPDDQFPTDFAESRVASQPKESIKRVADELHAALTGGNVTAVADLLTFDAVLQDFTTRTRIEGKAAIERYLNRALPTLPYGSGAAVRHVVGSAVGGAYEWKGRSESGADNGITALLLNSEGFITEVTTIWDASQFDNSTLQALAEFSIE</sequence>
<keyword evidence="1" id="KW-0732">Signal</keyword>
<dbReference type="EMBL" id="WVTB01000046">
    <property type="protein sequence ID" value="KAF3805182.1"/>
    <property type="molecule type" value="Genomic_DNA"/>
</dbReference>
<reference evidence="2" key="2">
    <citation type="submission" date="2020-03" db="EMBL/GenBank/DDBJ databases">
        <authorList>
            <person name="Fu F.-F."/>
            <person name="Chen J."/>
        </authorList>
    </citation>
    <scope>NUCLEOTIDE SEQUENCE</scope>
    <source>
        <strain evidence="2">Lc1</strain>
    </source>
</reference>
<organism evidence="2 3">
    <name type="scientific">Colletotrichum gloeosporioides</name>
    <name type="common">Anthracnose fungus</name>
    <name type="synonym">Glomerella cingulata</name>
    <dbReference type="NCBI Taxonomy" id="474922"/>
    <lineage>
        <taxon>Eukaryota</taxon>
        <taxon>Fungi</taxon>
        <taxon>Dikarya</taxon>
        <taxon>Ascomycota</taxon>
        <taxon>Pezizomycotina</taxon>
        <taxon>Sordariomycetes</taxon>
        <taxon>Hypocreomycetidae</taxon>
        <taxon>Glomerellales</taxon>
        <taxon>Glomerellaceae</taxon>
        <taxon>Colletotrichum</taxon>
        <taxon>Colletotrichum gloeosporioides species complex</taxon>
    </lineage>
</organism>
<evidence type="ECO:0000256" key="1">
    <source>
        <dbReference type="SAM" id="SignalP"/>
    </source>
</evidence>
<dbReference type="Proteomes" id="UP000613401">
    <property type="component" value="Unassembled WGS sequence"/>
</dbReference>
<dbReference type="RefSeq" id="XP_045264341.1">
    <property type="nucleotide sequence ID" value="XM_045410382.1"/>
</dbReference>
<accession>A0A8H4CK79</accession>
<feature type="signal peptide" evidence="1">
    <location>
        <begin position="1"/>
        <end position="16"/>
    </location>
</feature>
<keyword evidence="3" id="KW-1185">Reference proteome</keyword>
<dbReference type="AlphaFoldDB" id="A0A8H4CK79"/>
<proteinExistence type="predicted"/>
<evidence type="ECO:0000313" key="3">
    <source>
        <dbReference type="Proteomes" id="UP000613401"/>
    </source>
</evidence>
<feature type="chain" id="PRO_5034123277" description="SnoaL-like domain-containing protein" evidence="1">
    <location>
        <begin position="17"/>
        <end position="310"/>
    </location>
</feature>
<reference evidence="2" key="1">
    <citation type="journal article" date="2020" name="Phytopathology">
        <title>Genome sequence and comparative analysis of Colletotrichum gloeosporioides isolated from Liriodendron leaves.</title>
        <authorList>
            <person name="Fu F.F."/>
            <person name="Hao Z."/>
            <person name="Wang P."/>
            <person name="Lu Y."/>
            <person name="Xue L.J."/>
            <person name="Wei G."/>
            <person name="Tian Y."/>
            <person name="Baishi H."/>
            <person name="Xu H."/>
            <person name="Shi J."/>
            <person name="Cheng T."/>
            <person name="Wang G."/>
            <person name="Yi Y."/>
            <person name="Chen J."/>
        </authorList>
    </citation>
    <scope>NUCLEOTIDE SEQUENCE</scope>
    <source>
        <strain evidence="2">Lc1</strain>
    </source>
</reference>
<dbReference type="Gene3D" id="3.10.450.50">
    <property type="match status" value="2"/>
</dbReference>
<evidence type="ECO:0008006" key="4">
    <source>
        <dbReference type="Google" id="ProtNLM"/>
    </source>
</evidence>
<protein>
    <recommendedName>
        <fullName evidence="4">SnoaL-like domain-containing protein</fullName>
    </recommendedName>
</protein>
<dbReference type="GeneID" id="69017586"/>
<comment type="caution">
    <text evidence="2">The sequence shown here is derived from an EMBL/GenBank/DDBJ whole genome shotgun (WGS) entry which is preliminary data.</text>
</comment>